<accession>A0ABN7VZQ2</accession>
<feature type="non-terminal residue" evidence="1">
    <location>
        <position position="1"/>
    </location>
</feature>
<protein>
    <submittedName>
        <fullName evidence="1">18463_t:CDS:1</fullName>
    </submittedName>
</protein>
<comment type="caution">
    <text evidence="1">The sequence shown here is derived from an EMBL/GenBank/DDBJ whole genome shotgun (WGS) entry which is preliminary data.</text>
</comment>
<gene>
    <name evidence="1" type="ORF">GMARGA_LOCUS24718</name>
</gene>
<proteinExistence type="predicted"/>
<sequence length="81" mass="9241">DSIPKREPKMEATDRKLLNLDVGINAFSGFVTRLSIKFLEDIKVHTIKQTVWVCITMNVGISTREPKLCPKKNSGSKWAYF</sequence>
<name>A0ABN7VZQ2_GIGMA</name>
<keyword evidence="2" id="KW-1185">Reference proteome</keyword>
<dbReference type="EMBL" id="CAJVQB010026427">
    <property type="protein sequence ID" value="CAG8808510.1"/>
    <property type="molecule type" value="Genomic_DNA"/>
</dbReference>
<evidence type="ECO:0000313" key="1">
    <source>
        <dbReference type="EMBL" id="CAG8808510.1"/>
    </source>
</evidence>
<evidence type="ECO:0000313" key="2">
    <source>
        <dbReference type="Proteomes" id="UP000789901"/>
    </source>
</evidence>
<dbReference type="Proteomes" id="UP000789901">
    <property type="component" value="Unassembled WGS sequence"/>
</dbReference>
<reference evidence="1 2" key="1">
    <citation type="submission" date="2021-06" db="EMBL/GenBank/DDBJ databases">
        <authorList>
            <person name="Kallberg Y."/>
            <person name="Tangrot J."/>
            <person name="Rosling A."/>
        </authorList>
    </citation>
    <scope>NUCLEOTIDE SEQUENCE [LARGE SCALE GENOMIC DNA]</scope>
    <source>
        <strain evidence="1 2">120-4 pot B 10/14</strain>
    </source>
</reference>
<organism evidence="1 2">
    <name type="scientific">Gigaspora margarita</name>
    <dbReference type="NCBI Taxonomy" id="4874"/>
    <lineage>
        <taxon>Eukaryota</taxon>
        <taxon>Fungi</taxon>
        <taxon>Fungi incertae sedis</taxon>
        <taxon>Mucoromycota</taxon>
        <taxon>Glomeromycotina</taxon>
        <taxon>Glomeromycetes</taxon>
        <taxon>Diversisporales</taxon>
        <taxon>Gigasporaceae</taxon>
        <taxon>Gigaspora</taxon>
    </lineage>
</organism>